<protein>
    <recommendedName>
        <fullName evidence="2">DUF6318 domain-containing protein</fullName>
    </recommendedName>
</protein>
<accession>U7V116</accession>
<dbReference type="EMBL" id="AXZG01000053">
    <property type="protein sequence ID" value="ERT65392.1"/>
    <property type="molecule type" value="Genomic_DNA"/>
</dbReference>
<dbReference type="Proteomes" id="UP000017174">
    <property type="component" value="Unassembled WGS sequence"/>
</dbReference>
<feature type="compositionally biased region" description="Basic and acidic residues" evidence="1">
    <location>
        <begin position="24"/>
        <end position="33"/>
    </location>
</feature>
<evidence type="ECO:0000313" key="3">
    <source>
        <dbReference type="EMBL" id="ERT65392.1"/>
    </source>
</evidence>
<sequence>MATPTPVGETFSKGFSGGSQAPEGEYRPADDKGPAQNVPKPQEPEGMNLETPEAFFKFIEYWNEQRNYALQTGDVKGYAHITSGAYTKELQAISYMKSVYEKGGWIIGGIRKIFYEKDSFEKVSGKDYEYSLLGRTAIPPTLIFDNERRTIRTEDFTEQINIVWSLGLSTLEPNG</sequence>
<dbReference type="AlphaFoldDB" id="U7V116"/>
<name>U7V116_9MICC</name>
<evidence type="ECO:0000259" key="2">
    <source>
        <dbReference type="Pfam" id="PF19843"/>
    </source>
</evidence>
<comment type="caution">
    <text evidence="3">The sequence shown here is derived from an EMBL/GenBank/DDBJ whole genome shotgun (WGS) entry which is preliminary data.</text>
</comment>
<dbReference type="InterPro" id="IPR046281">
    <property type="entry name" value="DUF6318"/>
</dbReference>
<reference evidence="3 4" key="1">
    <citation type="submission" date="2013-08" db="EMBL/GenBank/DDBJ databases">
        <authorList>
            <person name="Weinstock G."/>
            <person name="Sodergren E."/>
            <person name="Wylie T."/>
            <person name="Fulton L."/>
            <person name="Fulton R."/>
            <person name="Fronick C."/>
            <person name="O'Laughlin M."/>
            <person name="Godfrey J."/>
            <person name="Miner T."/>
            <person name="Herter B."/>
            <person name="Appelbaum E."/>
            <person name="Cordes M."/>
            <person name="Lek S."/>
            <person name="Wollam A."/>
            <person name="Pepin K.H."/>
            <person name="Palsikar V.B."/>
            <person name="Mitreva M."/>
            <person name="Wilson R.K."/>
        </authorList>
    </citation>
    <scope>NUCLEOTIDE SEQUENCE [LARGE SCALE GENOMIC DNA]</scope>
    <source>
        <strain evidence="3 4">F0184</strain>
    </source>
</reference>
<organism evidence="3 4">
    <name type="scientific">Rothia aeria F0184</name>
    <dbReference type="NCBI Taxonomy" id="888019"/>
    <lineage>
        <taxon>Bacteria</taxon>
        <taxon>Bacillati</taxon>
        <taxon>Actinomycetota</taxon>
        <taxon>Actinomycetes</taxon>
        <taxon>Micrococcales</taxon>
        <taxon>Micrococcaceae</taxon>
        <taxon>Rothia</taxon>
    </lineage>
</organism>
<evidence type="ECO:0000313" key="4">
    <source>
        <dbReference type="Proteomes" id="UP000017174"/>
    </source>
</evidence>
<dbReference type="PATRIC" id="fig|888019.4.peg.1501"/>
<feature type="region of interest" description="Disordered" evidence="1">
    <location>
        <begin position="1"/>
        <end position="47"/>
    </location>
</feature>
<dbReference type="HOGENOM" id="CLU_1531426_0_0_11"/>
<proteinExistence type="predicted"/>
<gene>
    <name evidence="3" type="ORF">HMPREF0742_01781</name>
</gene>
<feature type="domain" description="DUF6318" evidence="2">
    <location>
        <begin position="24"/>
        <end position="158"/>
    </location>
</feature>
<evidence type="ECO:0000256" key="1">
    <source>
        <dbReference type="SAM" id="MobiDB-lite"/>
    </source>
</evidence>
<dbReference type="Pfam" id="PF19843">
    <property type="entry name" value="DUF6318"/>
    <property type="match status" value="1"/>
</dbReference>